<reference evidence="1 2" key="1">
    <citation type="submission" date="2020-11" db="EMBL/GenBank/DDBJ databases">
        <title>Draft genome sequencing of a Lachnospiraceae strain isolated from anoxic soil subjected to BSD treatment.</title>
        <authorList>
            <person name="Uek A."/>
            <person name="Tonouchi A."/>
        </authorList>
    </citation>
    <scope>NUCLEOTIDE SEQUENCE [LARGE SCALE GENOMIC DNA]</scope>
    <source>
        <strain evidence="1 2">TB5</strain>
    </source>
</reference>
<dbReference type="Proteomes" id="UP000595897">
    <property type="component" value="Chromosome"/>
</dbReference>
<dbReference type="SUPFAM" id="SSF56784">
    <property type="entry name" value="HAD-like"/>
    <property type="match status" value="1"/>
</dbReference>
<sequence length="202" mass="23817">MIRNIVFDIGNVLTHFRWKEYLEELNFTKEIRDHVANATVKHAIWNEFDRGVREDEDIIRECISHAPEYEKEVQLFFDNITRIVTEYDYAAPLIKSLKDLGYKVYLLSNYPKTPFQYAMKNFSFFPFIDGKVISYEVKQIKPQAEIYHTLLNQYDLAPTETVFIDDKLENVEAANKIGIHTIHFSTLEDMKEKLNALEVPVM</sequence>
<evidence type="ECO:0000313" key="2">
    <source>
        <dbReference type="Proteomes" id="UP000595897"/>
    </source>
</evidence>
<dbReference type="Gene3D" id="3.40.50.1000">
    <property type="entry name" value="HAD superfamily/HAD-like"/>
    <property type="match status" value="1"/>
</dbReference>
<dbReference type="InterPro" id="IPR023214">
    <property type="entry name" value="HAD_sf"/>
</dbReference>
<name>A0A7R7EHD9_9FIRM</name>
<dbReference type="Gene3D" id="1.10.150.240">
    <property type="entry name" value="Putative phosphatase, domain 2"/>
    <property type="match status" value="1"/>
</dbReference>
<dbReference type="SFLD" id="SFLDS00003">
    <property type="entry name" value="Haloacid_Dehalogenase"/>
    <property type="match status" value="1"/>
</dbReference>
<evidence type="ECO:0000313" key="1">
    <source>
        <dbReference type="EMBL" id="BCN28779.1"/>
    </source>
</evidence>
<gene>
    <name evidence="1" type="ORF">bsdtb5_00740</name>
</gene>
<dbReference type="NCBIfam" id="TIGR01509">
    <property type="entry name" value="HAD-SF-IA-v3"/>
    <property type="match status" value="1"/>
</dbReference>
<proteinExistence type="predicted"/>
<dbReference type="EMBL" id="AP024169">
    <property type="protein sequence ID" value="BCN28779.1"/>
    <property type="molecule type" value="Genomic_DNA"/>
</dbReference>
<accession>A0A7R7EHD9</accession>
<dbReference type="InterPro" id="IPR036412">
    <property type="entry name" value="HAD-like_sf"/>
</dbReference>
<dbReference type="AlphaFoldDB" id="A0A7R7EHD9"/>
<dbReference type="InterPro" id="IPR023198">
    <property type="entry name" value="PGP-like_dom2"/>
</dbReference>
<dbReference type="Pfam" id="PF00702">
    <property type="entry name" value="Hydrolase"/>
    <property type="match status" value="1"/>
</dbReference>
<dbReference type="PANTHER" id="PTHR43611:SF3">
    <property type="entry name" value="FLAVIN MONONUCLEOTIDE HYDROLASE 1, CHLOROPLATIC"/>
    <property type="match status" value="1"/>
</dbReference>
<dbReference type="InterPro" id="IPR006439">
    <property type="entry name" value="HAD-SF_hydro_IA"/>
</dbReference>
<protein>
    <submittedName>
        <fullName evidence="1">Haloacid dehalogenase</fullName>
    </submittedName>
</protein>
<keyword evidence="2" id="KW-1185">Reference proteome</keyword>
<dbReference type="CDD" id="cd02603">
    <property type="entry name" value="HAD_sEH-N_like"/>
    <property type="match status" value="1"/>
</dbReference>
<dbReference type="KEGG" id="ahb:bsdtb5_00740"/>
<dbReference type="SFLD" id="SFLDG01129">
    <property type="entry name" value="C1.5:_HAD__Beta-PGM__Phosphata"/>
    <property type="match status" value="1"/>
</dbReference>
<organism evidence="1 2">
    <name type="scientific">Anaeromicropila herbilytica</name>
    <dbReference type="NCBI Taxonomy" id="2785025"/>
    <lineage>
        <taxon>Bacteria</taxon>
        <taxon>Bacillati</taxon>
        <taxon>Bacillota</taxon>
        <taxon>Clostridia</taxon>
        <taxon>Lachnospirales</taxon>
        <taxon>Lachnospiraceae</taxon>
        <taxon>Anaeromicropila</taxon>
    </lineage>
</organism>
<dbReference type="PANTHER" id="PTHR43611">
    <property type="entry name" value="ALPHA-D-GLUCOSE 1-PHOSPHATE PHOSPHATASE"/>
    <property type="match status" value="1"/>
</dbReference>
<dbReference type="RefSeq" id="WP_271714088.1">
    <property type="nucleotide sequence ID" value="NZ_AP024169.1"/>
</dbReference>